<dbReference type="InterPro" id="IPR000008">
    <property type="entry name" value="C2_dom"/>
</dbReference>
<reference evidence="2" key="2">
    <citation type="journal article" date="2015" name="Data Brief">
        <title>Shoot transcriptome of the giant reed, Arundo donax.</title>
        <authorList>
            <person name="Barrero R.A."/>
            <person name="Guerrero F.D."/>
            <person name="Moolhuijzen P."/>
            <person name="Goolsby J.A."/>
            <person name="Tidwell J."/>
            <person name="Bellgard S.E."/>
            <person name="Bellgard M.I."/>
        </authorList>
    </citation>
    <scope>NUCLEOTIDE SEQUENCE</scope>
    <source>
        <tissue evidence="2">Shoot tissue taken approximately 20 cm above the soil surface</tissue>
    </source>
</reference>
<dbReference type="GO" id="GO:0005096">
    <property type="term" value="F:GTPase activator activity"/>
    <property type="evidence" value="ECO:0007669"/>
    <property type="project" value="InterPro"/>
</dbReference>
<dbReference type="SUPFAM" id="SSF49562">
    <property type="entry name" value="C2 domain (Calcium/lipid-binding domain, CaLB)"/>
    <property type="match status" value="1"/>
</dbReference>
<dbReference type="InterPro" id="IPR035892">
    <property type="entry name" value="C2_domain_sf"/>
</dbReference>
<accession>A0A0A9D8T9</accession>
<dbReference type="EMBL" id="GBRH01213664">
    <property type="protein sequence ID" value="JAD84231.1"/>
    <property type="molecule type" value="Transcribed_RNA"/>
</dbReference>
<feature type="domain" description="C2" evidence="1">
    <location>
        <begin position="1"/>
        <end position="67"/>
    </location>
</feature>
<dbReference type="GO" id="GO:0005543">
    <property type="term" value="F:phospholipid binding"/>
    <property type="evidence" value="ECO:0007669"/>
    <property type="project" value="InterPro"/>
</dbReference>
<dbReference type="AlphaFoldDB" id="A0A0A9D8T9"/>
<name>A0A0A9D8T9_ARUDO</name>
<evidence type="ECO:0000313" key="2">
    <source>
        <dbReference type="EMBL" id="JAD84231.1"/>
    </source>
</evidence>
<dbReference type="PROSITE" id="PS50004">
    <property type="entry name" value="C2"/>
    <property type="match status" value="1"/>
</dbReference>
<organism evidence="2">
    <name type="scientific">Arundo donax</name>
    <name type="common">Giant reed</name>
    <name type="synonym">Donax arundinaceus</name>
    <dbReference type="NCBI Taxonomy" id="35708"/>
    <lineage>
        <taxon>Eukaryota</taxon>
        <taxon>Viridiplantae</taxon>
        <taxon>Streptophyta</taxon>
        <taxon>Embryophyta</taxon>
        <taxon>Tracheophyta</taxon>
        <taxon>Spermatophyta</taxon>
        <taxon>Magnoliopsida</taxon>
        <taxon>Liliopsida</taxon>
        <taxon>Poales</taxon>
        <taxon>Poaceae</taxon>
        <taxon>PACMAD clade</taxon>
        <taxon>Arundinoideae</taxon>
        <taxon>Arundineae</taxon>
        <taxon>Arundo</taxon>
    </lineage>
</organism>
<protein>
    <recommendedName>
        <fullName evidence="1">C2 domain-containing protein</fullName>
    </recommendedName>
</protein>
<dbReference type="InterPro" id="IPR044518">
    <property type="entry name" value="ARF_GAP_AGD11/12/13"/>
</dbReference>
<evidence type="ECO:0000259" key="1">
    <source>
        <dbReference type="PROSITE" id="PS50004"/>
    </source>
</evidence>
<dbReference type="Gene3D" id="2.60.40.150">
    <property type="entry name" value="C2 domain"/>
    <property type="match status" value="1"/>
</dbReference>
<reference evidence="2" key="1">
    <citation type="submission" date="2014-09" db="EMBL/GenBank/DDBJ databases">
        <authorList>
            <person name="Magalhaes I.L.F."/>
            <person name="Oliveira U."/>
            <person name="Santos F.R."/>
            <person name="Vidigal T.H.D.A."/>
            <person name="Brescovit A.D."/>
            <person name="Santos A.J."/>
        </authorList>
    </citation>
    <scope>NUCLEOTIDE SEQUENCE</scope>
    <source>
        <tissue evidence="2">Shoot tissue taken approximately 20 cm above the soil surface</tissue>
    </source>
</reference>
<dbReference type="Pfam" id="PF00168">
    <property type="entry name" value="C2"/>
    <property type="match status" value="1"/>
</dbReference>
<sequence>MLTSDPYVILELREQKAQTTVKKSDLNPVWNEVLKISVPRNYGPLKLVSLIEHTCNLDIILLLFTGI</sequence>
<dbReference type="PANTHER" id="PTHR46220:SF20">
    <property type="entry name" value="OS02G0722500 PROTEIN"/>
    <property type="match status" value="1"/>
</dbReference>
<proteinExistence type="predicted"/>
<dbReference type="PANTHER" id="PTHR46220">
    <property type="entry name" value="ADP-RIBOSYLATION FACTOR GTPASE-ACTIVATING PROTEIN AGD12"/>
    <property type="match status" value="1"/>
</dbReference>